<dbReference type="Pfam" id="PF00583">
    <property type="entry name" value="Acetyltransf_1"/>
    <property type="match status" value="1"/>
</dbReference>
<keyword evidence="2" id="KW-0012">Acyltransferase</keyword>
<gene>
    <name evidence="4" type="ORF">FP2506_08916</name>
</gene>
<keyword evidence="1" id="KW-0808">Transferase</keyword>
<evidence type="ECO:0000259" key="3">
    <source>
        <dbReference type="PROSITE" id="PS51186"/>
    </source>
</evidence>
<dbReference type="PANTHER" id="PTHR43877:SF1">
    <property type="entry name" value="ACETYLTRANSFERASE"/>
    <property type="match status" value="1"/>
</dbReference>
<reference evidence="4 5" key="1">
    <citation type="journal article" date="2010" name="J. Bacteriol.">
        <title>Genome sequence of Fulvimarina pelagi HTCC2506T, a Mn(II)-oxidizing alphaproteobacterium possessing an aerobic anoxygenic photosynthetic gene cluster and Xanthorhodopsin.</title>
        <authorList>
            <person name="Kang I."/>
            <person name="Oh H.M."/>
            <person name="Lim S.I."/>
            <person name="Ferriera S."/>
            <person name="Giovannoni S.J."/>
            <person name="Cho J.C."/>
        </authorList>
    </citation>
    <scope>NUCLEOTIDE SEQUENCE [LARGE SCALE GENOMIC DNA]</scope>
    <source>
        <strain evidence="4 5">HTCC2506</strain>
    </source>
</reference>
<evidence type="ECO:0000256" key="1">
    <source>
        <dbReference type="ARBA" id="ARBA00022679"/>
    </source>
</evidence>
<evidence type="ECO:0000256" key="2">
    <source>
        <dbReference type="ARBA" id="ARBA00023315"/>
    </source>
</evidence>
<comment type="caution">
    <text evidence="4">The sequence shown here is derived from an EMBL/GenBank/DDBJ whole genome shotgun (WGS) entry which is preliminary data.</text>
</comment>
<dbReference type="HOGENOM" id="CLU_081840_0_2_5"/>
<dbReference type="InterPro" id="IPR016181">
    <property type="entry name" value="Acyl_CoA_acyltransferase"/>
</dbReference>
<dbReference type="GO" id="GO:0016747">
    <property type="term" value="F:acyltransferase activity, transferring groups other than amino-acyl groups"/>
    <property type="evidence" value="ECO:0007669"/>
    <property type="project" value="InterPro"/>
</dbReference>
<evidence type="ECO:0000313" key="5">
    <source>
        <dbReference type="Proteomes" id="UP000004310"/>
    </source>
</evidence>
<dbReference type="InterPro" id="IPR000182">
    <property type="entry name" value="GNAT_dom"/>
</dbReference>
<protein>
    <recommendedName>
        <fullName evidence="3">N-acetyltransferase domain-containing protein</fullName>
    </recommendedName>
</protein>
<dbReference type="Proteomes" id="UP000004310">
    <property type="component" value="Unassembled WGS sequence"/>
</dbReference>
<dbReference type="AlphaFoldDB" id="Q0G5W3"/>
<name>Q0G5W3_9HYPH</name>
<dbReference type="EMBL" id="AATP01000001">
    <property type="protein sequence ID" value="EAU42951.1"/>
    <property type="molecule type" value="Genomic_DNA"/>
</dbReference>
<dbReference type="PROSITE" id="PS51186">
    <property type="entry name" value="GNAT"/>
    <property type="match status" value="1"/>
</dbReference>
<feature type="domain" description="N-acetyltransferase" evidence="3">
    <location>
        <begin position="30"/>
        <end position="174"/>
    </location>
</feature>
<dbReference type="PANTHER" id="PTHR43877">
    <property type="entry name" value="AMINOALKYLPHOSPHONATE N-ACETYLTRANSFERASE-RELATED-RELATED"/>
    <property type="match status" value="1"/>
</dbReference>
<accession>Q0G5W3</accession>
<dbReference type="STRING" id="217511.GCA_001463845_00549"/>
<keyword evidence="5" id="KW-1185">Reference proteome</keyword>
<sequence>MMSSQARPAAAAVSVAATTGPLPALDLSKIIYRPETPEDAQVVETIADDAFGPGRYARAAERVRELFSVVPNLCFVACDGEFIAGSVRVTQLPSAPEKALMLGPLAVRPHLKGRGIGKALMRHTAARAKMEGFAAIYLVGDTPYYAPLGYRAIEPKRIVLPRPVDPARTLFLQL</sequence>
<dbReference type="eggNOG" id="COG3153">
    <property type="taxonomic scope" value="Bacteria"/>
</dbReference>
<evidence type="ECO:0000313" key="4">
    <source>
        <dbReference type="EMBL" id="EAU42951.1"/>
    </source>
</evidence>
<dbReference type="SUPFAM" id="SSF55729">
    <property type="entry name" value="Acyl-CoA N-acyltransferases (Nat)"/>
    <property type="match status" value="1"/>
</dbReference>
<organism evidence="4 5">
    <name type="scientific">Fulvimarina pelagi HTCC2506</name>
    <dbReference type="NCBI Taxonomy" id="314231"/>
    <lineage>
        <taxon>Bacteria</taxon>
        <taxon>Pseudomonadati</taxon>
        <taxon>Pseudomonadota</taxon>
        <taxon>Alphaproteobacteria</taxon>
        <taxon>Hyphomicrobiales</taxon>
        <taxon>Aurantimonadaceae</taxon>
        <taxon>Fulvimarina</taxon>
    </lineage>
</organism>
<dbReference type="InterPro" id="IPR050832">
    <property type="entry name" value="Bact_Acetyltransf"/>
</dbReference>
<dbReference type="RefSeq" id="WP_007066925.1">
    <property type="nucleotide sequence ID" value="NZ_DS022272.1"/>
</dbReference>
<dbReference type="Gene3D" id="3.40.630.30">
    <property type="match status" value="1"/>
</dbReference>
<proteinExistence type="predicted"/>
<dbReference type="CDD" id="cd04301">
    <property type="entry name" value="NAT_SF"/>
    <property type="match status" value="1"/>
</dbReference>